<dbReference type="Gene3D" id="1.20.1250.20">
    <property type="entry name" value="MFS general substrate transporter like domains"/>
    <property type="match status" value="1"/>
</dbReference>
<evidence type="ECO:0000256" key="3">
    <source>
        <dbReference type="ARBA" id="ARBA00004496"/>
    </source>
</evidence>
<feature type="transmembrane region" description="Helical" evidence="22">
    <location>
        <begin position="418"/>
        <end position="438"/>
    </location>
</feature>
<dbReference type="PANTHER" id="PTHR23507:SF2">
    <property type="entry name" value="PROTON-COUPLED FOLATE TRANSPORTER"/>
    <property type="match status" value="1"/>
</dbReference>
<name>A0A913ZPC9_PATMI</name>
<keyword evidence="7" id="KW-0963">Cytoplasm</keyword>
<evidence type="ECO:0000256" key="11">
    <source>
        <dbReference type="ARBA" id="ARBA00022954"/>
    </source>
</evidence>
<dbReference type="GeneID" id="119725589"/>
<evidence type="ECO:0000256" key="18">
    <source>
        <dbReference type="ARBA" id="ARBA00040650"/>
    </source>
</evidence>
<keyword evidence="6" id="KW-1003">Cell membrane</keyword>
<feature type="transmembrane region" description="Helical" evidence="22">
    <location>
        <begin position="325"/>
        <end position="347"/>
    </location>
</feature>
<feature type="transmembrane region" description="Helical" evidence="22">
    <location>
        <begin position="359"/>
        <end position="378"/>
    </location>
</feature>
<feature type="transmembrane region" description="Helical" evidence="22">
    <location>
        <begin position="384"/>
        <end position="406"/>
    </location>
</feature>
<feature type="transmembrane region" description="Helical" evidence="22">
    <location>
        <begin position="169"/>
        <end position="189"/>
    </location>
</feature>
<evidence type="ECO:0000256" key="9">
    <source>
        <dbReference type="ARBA" id="ARBA00022753"/>
    </source>
</evidence>
<keyword evidence="25" id="KW-1185">Reference proteome</keyword>
<evidence type="ECO:0000256" key="8">
    <source>
        <dbReference type="ARBA" id="ARBA00022692"/>
    </source>
</evidence>
<keyword evidence="5" id="KW-0813">Transport</keyword>
<evidence type="ECO:0000256" key="10">
    <source>
        <dbReference type="ARBA" id="ARBA00022847"/>
    </source>
</evidence>
<evidence type="ECO:0000256" key="16">
    <source>
        <dbReference type="ARBA" id="ARBA00036193"/>
    </source>
</evidence>
<dbReference type="GO" id="GO:0015293">
    <property type="term" value="F:symporter activity"/>
    <property type="evidence" value="ECO:0007669"/>
    <property type="project" value="UniProtKB-KW"/>
</dbReference>
<reference evidence="24" key="1">
    <citation type="submission" date="2022-11" db="UniProtKB">
        <authorList>
            <consortium name="EnsemblMetazoa"/>
        </authorList>
    </citation>
    <scope>IDENTIFICATION</scope>
</reference>
<evidence type="ECO:0000256" key="21">
    <source>
        <dbReference type="ARBA" id="ARBA00047850"/>
    </source>
</evidence>
<keyword evidence="13 22" id="KW-0472">Membrane</keyword>
<evidence type="ECO:0000256" key="15">
    <source>
        <dbReference type="ARBA" id="ARBA00023180"/>
    </source>
</evidence>
<dbReference type="AlphaFoldDB" id="A0A913ZPC9"/>
<evidence type="ECO:0000256" key="2">
    <source>
        <dbReference type="ARBA" id="ARBA00004424"/>
    </source>
</evidence>
<organism evidence="24 25">
    <name type="scientific">Patiria miniata</name>
    <name type="common">Bat star</name>
    <name type="synonym">Asterina miniata</name>
    <dbReference type="NCBI Taxonomy" id="46514"/>
    <lineage>
        <taxon>Eukaryota</taxon>
        <taxon>Metazoa</taxon>
        <taxon>Echinodermata</taxon>
        <taxon>Eleutherozoa</taxon>
        <taxon>Asterozoa</taxon>
        <taxon>Asteroidea</taxon>
        <taxon>Valvatacea</taxon>
        <taxon>Valvatida</taxon>
        <taxon>Asterinidae</taxon>
        <taxon>Patiria</taxon>
    </lineage>
</organism>
<dbReference type="InterPro" id="IPR020846">
    <property type="entry name" value="MFS_dom"/>
</dbReference>
<evidence type="ECO:0000256" key="1">
    <source>
        <dbReference type="ARBA" id="ARBA00004337"/>
    </source>
</evidence>
<sequence length="497" mass="54779">MVFFFPLHCHNQAVIMATVADAEVEVLSPNDKTIIRKPRLVTVEPVLFLLFFVQAGMITLRTQYTEHRLAQRYNYTLPGENATTCHNTSAKDPMQVKIETETATWSMYMESMSTLPPMASALLLGTLSDFVGRRPMFIVGAVGHVVATAVCFLAAYFNLPLSVLVGAEAFLGVCGDTALLTAMGFSYIADITTTERAQQGRSFRFVVNDLMTHLGLGAAFISINIALQQTNSYPLVYGIIVVPALLAFLYVTPPCILRESVPRRPVSCRIFKDLFLSIFRLFQQNVNGRRWKLLLLLLCQFLYDVVYESLFDVVTIYGLGVPFCWAHTVVGTYGVINSISPAIGSVFGIKLFSPYMSELSIVMIGFISGTLLMLSSAIATTNVFLVYVAPGLGLLRVLPTSVLKSIMSKTVDKEEQGALFGCVAVVVSIARSVSPFFLNELYSALVKIHRPTITFYVVIGILVIAIFLVNLLKSWNGWKPRPGYLSLQGQDSSAQPH</sequence>
<dbReference type="Pfam" id="PF07690">
    <property type="entry name" value="MFS_1"/>
    <property type="match status" value="1"/>
</dbReference>
<evidence type="ECO:0000256" key="12">
    <source>
        <dbReference type="ARBA" id="ARBA00022989"/>
    </source>
</evidence>
<keyword evidence="15" id="KW-0325">Glycoprotein</keyword>
<evidence type="ECO:0000313" key="24">
    <source>
        <dbReference type="EnsemblMetazoa" id="XP_038052980.1"/>
    </source>
</evidence>
<dbReference type="OrthoDB" id="3026777at2759"/>
<dbReference type="RefSeq" id="XP_038052980.1">
    <property type="nucleotide sequence ID" value="XM_038197052.1"/>
</dbReference>
<keyword evidence="11" id="KW-0290">Folate-binding</keyword>
<dbReference type="SUPFAM" id="SSF103473">
    <property type="entry name" value="MFS general substrate transporter"/>
    <property type="match status" value="1"/>
</dbReference>
<dbReference type="GO" id="GO:0016324">
    <property type="term" value="C:apical plasma membrane"/>
    <property type="evidence" value="ECO:0007669"/>
    <property type="project" value="UniProtKB-SubCell"/>
</dbReference>
<evidence type="ECO:0000256" key="6">
    <source>
        <dbReference type="ARBA" id="ARBA00022475"/>
    </source>
</evidence>
<evidence type="ECO:0000259" key="23">
    <source>
        <dbReference type="PROSITE" id="PS50850"/>
    </source>
</evidence>
<dbReference type="GO" id="GO:0010008">
    <property type="term" value="C:endosome membrane"/>
    <property type="evidence" value="ECO:0007669"/>
    <property type="project" value="UniProtKB-SubCell"/>
</dbReference>
<evidence type="ECO:0000256" key="22">
    <source>
        <dbReference type="SAM" id="Phobius"/>
    </source>
</evidence>
<keyword evidence="12 22" id="KW-1133">Transmembrane helix</keyword>
<dbReference type="PANTHER" id="PTHR23507">
    <property type="entry name" value="ZGC:174356"/>
    <property type="match status" value="1"/>
</dbReference>
<keyword evidence="10" id="KW-0769">Symport</keyword>
<evidence type="ECO:0000256" key="14">
    <source>
        <dbReference type="ARBA" id="ARBA00023157"/>
    </source>
</evidence>
<keyword evidence="8 22" id="KW-0812">Transmembrane</keyword>
<accession>A0A913ZPC9</accession>
<dbReference type="Proteomes" id="UP000887568">
    <property type="component" value="Unplaced"/>
</dbReference>
<comment type="catalytic activity">
    <reaction evidence="21">
        <text>methotrexate(in) + H(+)(in) = methotrexate(out) + H(+)(out)</text>
        <dbReference type="Rhea" id="RHEA:70163"/>
        <dbReference type="ChEBI" id="CHEBI:15378"/>
        <dbReference type="ChEBI" id="CHEBI:50681"/>
    </reaction>
</comment>
<evidence type="ECO:0000256" key="7">
    <source>
        <dbReference type="ARBA" id="ARBA00022490"/>
    </source>
</evidence>
<feature type="transmembrane region" description="Helical" evidence="22">
    <location>
        <begin position="235"/>
        <end position="257"/>
    </location>
</feature>
<evidence type="ECO:0000256" key="4">
    <source>
        <dbReference type="ARBA" id="ARBA00004554"/>
    </source>
</evidence>
<feature type="transmembrane region" description="Helical" evidence="22">
    <location>
        <begin position="293"/>
        <end position="319"/>
    </location>
</feature>
<dbReference type="PROSITE" id="PS00216">
    <property type="entry name" value="SUGAR_TRANSPORT_1"/>
    <property type="match status" value="1"/>
</dbReference>
<dbReference type="InterPro" id="IPR011701">
    <property type="entry name" value="MFS"/>
</dbReference>
<keyword evidence="9" id="KW-0967">Endosome</keyword>
<evidence type="ECO:0000256" key="19">
    <source>
        <dbReference type="ARBA" id="ARBA00042514"/>
    </source>
</evidence>
<feature type="transmembrane region" description="Helical" evidence="22">
    <location>
        <begin position="453"/>
        <end position="472"/>
    </location>
</feature>
<feature type="transmembrane region" description="Helical" evidence="22">
    <location>
        <begin position="210"/>
        <end position="229"/>
    </location>
</feature>
<proteinExistence type="predicted"/>
<comment type="catalytic activity">
    <reaction evidence="16">
        <text>(6S)-5-methyl-5,6,7,8-tetrahydrofolate(in) + H(+)(in) = (6S)-5-methyl-5,6,7,8-tetrahydrofolate(out) + H(+)(out)</text>
        <dbReference type="Rhea" id="RHEA:70167"/>
        <dbReference type="ChEBI" id="CHEBI:15378"/>
        <dbReference type="ChEBI" id="CHEBI:18608"/>
    </reaction>
</comment>
<comment type="catalytic activity">
    <reaction evidence="20">
        <text>pemetrexed(in) + H(+)(in) = pemetrexed(out) + H(+)(out)</text>
        <dbReference type="Rhea" id="RHEA:70171"/>
        <dbReference type="ChEBI" id="CHEBI:15378"/>
        <dbReference type="ChEBI" id="CHEBI:63724"/>
    </reaction>
</comment>
<evidence type="ECO:0000256" key="13">
    <source>
        <dbReference type="ARBA" id="ARBA00023136"/>
    </source>
</evidence>
<evidence type="ECO:0000256" key="5">
    <source>
        <dbReference type="ARBA" id="ARBA00022448"/>
    </source>
</evidence>
<dbReference type="OMA" id="YLEINVY"/>
<dbReference type="InterPro" id="IPR036259">
    <property type="entry name" value="MFS_trans_sf"/>
</dbReference>
<comment type="catalytic activity">
    <reaction evidence="17">
        <text>folate(in) + H(+)(in) = folate(out) + H(+)(out)</text>
        <dbReference type="Rhea" id="RHEA:70159"/>
        <dbReference type="ChEBI" id="CHEBI:15378"/>
        <dbReference type="ChEBI" id="CHEBI:62501"/>
    </reaction>
</comment>
<feature type="transmembrane region" description="Helical" evidence="22">
    <location>
        <begin position="46"/>
        <end position="64"/>
    </location>
</feature>
<evidence type="ECO:0000313" key="25">
    <source>
        <dbReference type="Proteomes" id="UP000887568"/>
    </source>
</evidence>
<dbReference type="PROSITE" id="PS50850">
    <property type="entry name" value="MFS"/>
    <property type="match status" value="1"/>
</dbReference>
<feature type="domain" description="Major facilitator superfamily (MFS) profile" evidence="23">
    <location>
        <begin position="40"/>
        <end position="477"/>
    </location>
</feature>
<feature type="transmembrane region" description="Helical" evidence="22">
    <location>
        <begin position="136"/>
        <end position="157"/>
    </location>
</feature>
<dbReference type="InterPro" id="IPR005829">
    <property type="entry name" value="Sugar_transporter_CS"/>
</dbReference>
<keyword evidence="14" id="KW-1015">Disulfide bond</keyword>
<protein>
    <recommendedName>
        <fullName evidence="18">Proton-coupled folate transporter</fullName>
    </recommendedName>
    <alternativeName>
        <fullName evidence="19">Solute carrier family 46 member 1</fullName>
    </alternativeName>
</protein>
<dbReference type="EnsemblMetazoa" id="XM_038197052.1">
    <property type="protein sequence ID" value="XP_038052980.1"/>
    <property type="gene ID" value="LOC119725589"/>
</dbReference>
<dbReference type="GO" id="GO:0016323">
    <property type="term" value="C:basolateral plasma membrane"/>
    <property type="evidence" value="ECO:0007669"/>
    <property type="project" value="UniProtKB-SubCell"/>
</dbReference>
<comment type="subcellular location">
    <subcellularLocation>
        <location evidence="2">Apical cell membrane</location>
        <topology evidence="2">Multi-pass membrane protein</topology>
    </subcellularLocation>
    <subcellularLocation>
        <location evidence="4">Basolateral cell membrane</location>
        <topology evidence="4">Multi-pass membrane protein</topology>
    </subcellularLocation>
    <subcellularLocation>
        <location evidence="3">Cytoplasm</location>
    </subcellularLocation>
    <subcellularLocation>
        <location evidence="1">Endosome membrane</location>
        <topology evidence="1">Multi-pass membrane protein</topology>
    </subcellularLocation>
</comment>
<evidence type="ECO:0000256" key="20">
    <source>
        <dbReference type="ARBA" id="ARBA00047769"/>
    </source>
</evidence>
<evidence type="ECO:0000256" key="17">
    <source>
        <dbReference type="ARBA" id="ARBA00036250"/>
    </source>
</evidence>
<dbReference type="GO" id="GO:0005542">
    <property type="term" value="F:folic acid binding"/>
    <property type="evidence" value="ECO:0007669"/>
    <property type="project" value="UniProtKB-KW"/>
</dbReference>